<dbReference type="CDD" id="cd06325">
    <property type="entry name" value="PBP1_ABC_unchar_transporter"/>
    <property type="match status" value="1"/>
</dbReference>
<gene>
    <name evidence="3" type="ORF">LKD32_01905</name>
</gene>
<organism evidence="3 4">
    <name type="scientific">Brotaphodocola catenula</name>
    <dbReference type="NCBI Taxonomy" id="2885361"/>
    <lineage>
        <taxon>Bacteria</taxon>
        <taxon>Bacillati</taxon>
        <taxon>Bacillota</taxon>
        <taxon>Clostridia</taxon>
        <taxon>Lachnospirales</taxon>
        <taxon>Lachnospiraceae</taxon>
        <taxon>Brotaphodocola</taxon>
    </lineage>
</organism>
<feature type="signal peptide" evidence="2">
    <location>
        <begin position="1"/>
        <end position="23"/>
    </location>
</feature>
<evidence type="ECO:0000256" key="2">
    <source>
        <dbReference type="SAM" id="SignalP"/>
    </source>
</evidence>
<reference evidence="3" key="1">
    <citation type="submission" date="2021-10" db="EMBL/GenBank/DDBJ databases">
        <title>Anaerobic single-cell dispensing facilitates the cultivation of human gut bacteria.</title>
        <authorList>
            <person name="Afrizal A."/>
        </authorList>
    </citation>
    <scope>NUCLEOTIDE SEQUENCE</scope>
    <source>
        <strain evidence="3">CLA-AA-H274</strain>
    </source>
</reference>
<dbReference type="InterPro" id="IPR028082">
    <property type="entry name" value="Peripla_BP_I"/>
</dbReference>
<dbReference type="Pfam" id="PF04392">
    <property type="entry name" value="ABC_sub_bind"/>
    <property type="match status" value="1"/>
</dbReference>
<dbReference type="PANTHER" id="PTHR35271:SF1">
    <property type="entry name" value="ABC TRANSPORTER, SUBSTRATE-BINDING LIPOPROTEIN"/>
    <property type="match status" value="1"/>
</dbReference>
<accession>A0AAE3AKW4</accession>
<evidence type="ECO:0000313" key="4">
    <source>
        <dbReference type="Proteomes" id="UP001198962"/>
    </source>
</evidence>
<dbReference type="EMBL" id="JAJEPU010000003">
    <property type="protein sequence ID" value="MCC2163649.1"/>
    <property type="molecule type" value="Genomic_DNA"/>
</dbReference>
<keyword evidence="2" id="KW-0732">Signal</keyword>
<dbReference type="Proteomes" id="UP001198962">
    <property type="component" value="Unassembled WGS sequence"/>
</dbReference>
<feature type="chain" id="PRO_5042159763" evidence="2">
    <location>
        <begin position="24"/>
        <end position="360"/>
    </location>
</feature>
<evidence type="ECO:0000313" key="3">
    <source>
        <dbReference type="EMBL" id="MCC2163649.1"/>
    </source>
</evidence>
<proteinExistence type="predicted"/>
<name>A0AAE3AKW4_9FIRM</name>
<dbReference type="SUPFAM" id="SSF53822">
    <property type="entry name" value="Periplasmic binding protein-like I"/>
    <property type="match status" value="1"/>
</dbReference>
<sequence>MRKAFMKRSLAMAVTAMMMGTLAGCASGSSSQTENAQTTAQASEAESKVDGGTTAEGAVSPKDGKAYKVGVIQMVENGAFNDMREGFIEELRAKGYSESDLVIDYKCAQGDATNLQTIAQGMAGGDYDLVATVATPPTQAMVNLKTETPVIFVAVSAPQAAGVITEMEKPDKNATGTSNAIPVGDIFALSEKLTPDAKTFGLLYCTSEVNSVNTAESAKKYCEENGLEYKEAVVTNSSEVQQAAQSLADSVDAIFIPNDSVIQSAMPLVTEVARSAKIPVYGSSATMVDSGAFATIAISDKEIGAQSADMAIEYLSGTAIADIPAIVVPASETVVNKTTMEALGIEVAEEDGIRFVEDKN</sequence>
<feature type="compositionally biased region" description="Polar residues" evidence="1">
    <location>
        <begin position="27"/>
        <end position="44"/>
    </location>
</feature>
<comment type="caution">
    <text evidence="3">The sequence shown here is derived from an EMBL/GenBank/DDBJ whole genome shotgun (WGS) entry which is preliminary data.</text>
</comment>
<dbReference type="Gene3D" id="3.40.50.2300">
    <property type="match status" value="2"/>
</dbReference>
<dbReference type="RefSeq" id="WP_308450468.1">
    <property type="nucleotide sequence ID" value="NZ_JAJEPU010000003.1"/>
</dbReference>
<dbReference type="AlphaFoldDB" id="A0AAE3AKW4"/>
<protein>
    <submittedName>
        <fullName evidence="3">ABC transporter substrate-binding protein</fullName>
    </submittedName>
</protein>
<dbReference type="PROSITE" id="PS51257">
    <property type="entry name" value="PROKAR_LIPOPROTEIN"/>
    <property type="match status" value="1"/>
</dbReference>
<evidence type="ECO:0000256" key="1">
    <source>
        <dbReference type="SAM" id="MobiDB-lite"/>
    </source>
</evidence>
<feature type="region of interest" description="Disordered" evidence="1">
    <location>
        <begin position="27"/>
        <end position="57"/>
    </location>
</feature>
<keyword evidence="4" id="KW-1185">Reference proteome</keyword>
<dbReference type="PANTHER" id="PTHR35271">
    <property type="entry name" value="ABC TRANSPORTER, SUBSTRATE-BINDING LIPOPROTEIN-RELATED"/>
    <property type="match status" value="1"/>
</dbReference>
<dbReference type="InterPro" id="IPR007487">
    <property type="entry name" value="ABC_transpt-TYRBP-like"/>
</dbReference>